<evidence type="ECO:0000256" key="1">
    <source>
        <dbReference type="ARBA" id="ARBA00009477"/>
    </source>
</evidence>
<dbReference type="Pfam" id="PF25917">
    <property type="entry name" value="BSH_RND"/>
    <property type="match status" value="1"/>
</dbReference>
<dbReference type="Gene3D" id="2.40.50.100">
    <property type="match status" value="1"/>
</dbReference>
<dbReference type="NCBIfam" id="TIGR01730">
    <property type="entry name" value="RND_mfp"/>
    <property type="match status" value="1"/>
</dbReference>
<dbReference type="GO" id="GO:1990281">
    <property type="term" value="C:efflux pump complex"/>
    <property type="evidence" value="ECO:0007669"/>
    <property type="project" value="TreeGrafter"/>
</dbReference>
<evidence type="ECO:0000313" key="7">
    <source>
        <dbReference type="Proteomes" id="UP000030700"/>
    </source>
</evidence>
<keyword evidence="2" id="KW-1133">Transmembrane helix</keyword>
<dbReference type="Gene3D" id="2.40.420.20">
    <property type="match status" value="1"/>
</dbReference>
<dbReference type="GO" id="GO:0015562">
    <property type="term" value="F:efflux transmembrane transporter activity"/>
    <property type="evidence" value="ECO:0007669"/>
    <property type="project" value="TreeGrafter"/>
</dbReference>
<dbReference type="InterPro" id="IPR058792">
    <property type="entry name" value="Beta-barrel_RND_2"/>
</dbReference>
<evidence type="ECO:0000313" key="6">
    <source>
        <dbReference type="EMBL" id="GAK53377.1"/>
    </source>
</evidence>
<dbReference type="Pfam" id="PF25954">
    <property type="entry name" value="Beta-barrel_RND_2"/>
    <property type="match status" value="1"/>
</dbReference>
<dbReference type="InterPro" id="IPR058637">
    <property type="entry name" value="YknX-like_C"/>
</dbReference>
<dbReference type="Proteomes" id="UP000030700">
    <property type="component" value="Unassembled WGS sequence"/>
</dbReference>
<feature type="domain" description="YknX-like C-terminal permuted SH3-like" evidence="5">
    <location>
        <begin position="311"/>
        <end position="378"/>
    </location>
</feature>
<keyword evidence="7" id="KW-1185">Reference proteome</keyword>
<name>A0A0S6W572_9BACT</name>
<dbReference type="PANTHER" id="PTHR30469">
    <property type="entry name" value="MULTIDRUG RESISTANCE PROTEIN MDTA"/>
    <property type="match status" value="1"/>
</dbReference>
<dbReference type="InterPro" id="IPR058625">
    <property type="entry name" value="MdtA-like_BSH"/>
</dbReference>
<protein>
    <submittedName>
        <fullName evidence="6">Efflux transporter, RND family, MFP subunit</fullName>
    </submittedName>
</protein>
<dbReference type="Gene3D" id="2.40.30.170">
    <property type="match status" value="1"/>
</dbReference>
<comment type="similarity">
    <text evidence="1">Belongs to the membrane fusion protein (MFP) (TC 8.A.1) family.</text>
</comment>
<evidence type="ECO:0000259" key="3">
    <source>
        <dbReference type="Pfam" id="PF25917"/>
    </source>
</evidence>
<dbReference type="STRING" id="1499966.U14_04642"/>
<dbReference type="SUPFAM" id="SSF111369">
    <property type="entry name" value="HlyD-like secretion proteins"/>
    <property type="match status" value="1"/>
</dbReference>
<accession>A0A0S6W572</accession>
<evidence type="ECO:0000259" key="4">
    <source>
        <dbReference type="Pfam" id="PF25954"/>
    </source>
</evidence>
<keyword evidence="2" id="KW-0812">Transmembrane</keyword>
<evidence type="ECO:0000259" key="5">
    <source>
        <dbReference type="Pfam" id="PF25989"/>
    </source>
</evidence>
<evidence type="ECO:0000256" key="2">
    <source>
        <dbReference type="SAM" id="Phobius"/>
    </source>
</evidence>
<keyword evidence="2" id="KW-0472">Membrane</keyword>
<proteinExistence type="inferred from homology"/>
<dbReference type="InterPro" id="IPR006143">
    <property type="entry name" value="RND_pump_MFP"/>
</dbReference>
<sequence>MKSTWKRNLIVYPLGLLTIVGMVIGTQLYVTRTKAQNQESKTEAVEQAQAEAQAKLPKVKVVEIMPIPFVDVLVLPGTVSAYEDVDLASKLSGVIEWLGPKEGQRVKKGDRLLQVGVKSEKTRVSEAQALYEKAFKEYQRAEKLHQDNIVSKSQLESAKTSLDTSKAALEAASVTMDDGTLISPASGVLDRLDVSVGEYISPGQTIMKIVDIDRVFIELPVPEKDILYFSKGQQVEIEMSAAGLAKCDNLKMTDGESHCWFSGAIDYISLTADTSTRTYLVKVLVENRSTLLRPGMIVRAHLVRRDLKEAIAVPFFTMLDREKSKAVFVVEDGVARSREIQYGAFEKGLVEITSGLKFGEKLILVGQRGLVDGQKVEVTQDVTLLAKQWILQGKDLSDLPLDLLSQQ</sequence>
<dbReference type="Gene3D" id="1.10.287.470">
    <property type="entry name" value="Helix hairpin bin"/>
    <property type="match status" value="1"/>
</dbReference>
<feature type="transmembrane region" description="Helical" evidence="2">
    <location>
        <begin position="9"/>
        <end position="30"/>
    </location>
</feature>
<dbReference type="AlphaFoldDB" id="A0A0S6W572"/>
<feature type="domain" description="Multidrug resistance protein MdtA-like barrel-sandwich hybrid" evidence="3">
    <location>
        <begin position="84"/>
        <end position="210"/>
    </location>
</feature>
<organism evidence="6">
    <name type="scientific">Candidatus Moduliflexus flocculans</name>
    <dbReference type="NCBI Taxonomy" id="1499966"/>
    <lineage>
        <taxon>Bacteria</taxon>
        <taxon>Candidatus Moduliflexota</taxon>
        <taxon>Candidatus Moduliflexia</taxon>
        <taxon>Candidatus Moduliflexales</taxon>
        <taxon>Candidatus Moduliflexaceae</taxon>
    </lineage>
</organism>
<reference evidence="6" key="1">
    <citation type="journal article" date="2015" name="PeerJ">
        <title>First genomic representation of candidate bacterial phylum KSB3 points to enhanced environmental sensing as a trigger of wastewater bulking.</title>
        <authorList>
            <person name="Sekiguchi Y."/>
            <person name="Ohashi A."/>
            <person name="Parks D.H."/>
            <person name="Yamauchi T."/>
            <person name="Tyson G.W."/>
            <person name="Hugenholtz P."/>
        </authorList>
    </citation>
    <scope>NUCLEOTIDE SEQUENCE [LARGE SCALE GENOMIC DNA]</scope>
</reference>
<dbReference type="EMBL" id="DF820459">
    <property type="protein sequence ID" value="GAK53377.1"/>
    <property type="molecule type" value="Genomic_DNA"/>
</dbReference>
<gene>
    <name evidence="6" type="ORF">U14_04642</name>
</gene>
<dbReference type="PANTHER" id="PTHR30469:SF15">
    <property type="entry name" value="HLYD FAMILY OF SECRETION PROTEINS"/>
    <property type="match status" value="1"/>
</dbReference>
<dbReference type="Pfam" id="PF25989">
    <property type="entry name" value="YknX_C"/>
    <property type="match status" value="1"/>
</dbReference>
<dbReference type="HOGENOM" id="CLU_018816_1_2_0"/>
<feature type="domain" description="CusB-like beta-barrel" evidence="4">
    <location>
        <begin position="260"/>
        <end position="303"/>
    </location>
</feature>